<dbReference type="GO" id="GO:0005737">
    <property type="term" value="C:cytoplasm"/>
    <property type="evidence" value="ECO:0007669"/>
    <property type="project" value="TreeGrafter"/>
</dbReference>
<sequence>MKRFMVVSGFLGAGKTTSMVALADYINANTGKASVIANDLGAKNLVDAKFSEACGCNITELTGECICYQTENLVDRLRRLMDYEHNDLVMSDIPGCGVGALDHVYHKLDREYHGEFELAPFTVIADPERLRTIMPERADINLPEEMNYLFRAQLQEADVVVLNKIDLLSDADAETYLKFLRDFCPGAEVFAVSAKNKTNIDKVADYIMTHDAQLKTIDIGYGGPSFIAAEQKLSWYNCQLYVKICCGTFDGNAFLGDLVEAIRTKLKDKHRNIPHLKVYADGTDGTACKISLLGVDYDMQFDSRLGQPCADLPVIINARAACESQLLAEIMDEALDETAKKYNLDAVVFFTECFGMMDEGRI</sequence>
<dbReference type="RefSeq" id="WP_073076936.1">
    <property type="nucleotide sequence ID" value="NZ_FQXV01000003.1"/>
</dbReference>
<dbReference type="STRING" id="1123282.SAMN02745823_01327"/>
<dbReference type="Gene3D" id="3.40.50.300">
    <property type="entry name" value="P-loop containing nucleotide triphosphate hydrolases"/>
    <property type="match status" value="1"/>
</dbReference>
<dbReference type="PANTHER" id="PTHR13748:SF62">
    <property type="entry name" value="COBW DOMAIN-CONTAINING PROTEIN"/>
    <property type="match status" value="1"/>
</dbReference>
<dbReference type="SUPFAM" id="SSF52540">
    <property type="entry name" value="P-loop containing nucleoside triphosphate hydrolases"/>
    <property type="match status" value="1"/>
</dbReference>
<dbReference type="AlphaFoldDB" id="A0A1M5WK88"/>
<dbReference type="EMBL" id="FQXV01000003">
    <property type="protein sequence ID" value="SHH87925.1"/>
    <property type="molecule type" value="Genomic_DNA"/>
</dbReference>
<dbReference type="PANTHER" id="PTHR13748">
    <property type="entry name" value="COBW-RELATED"/>
    <property type="match status" value="1"/>
</dbReference>
<name>A0A1M5WK88_9FIRM</name>
<keyword evidence="3" id="KW-1185">Reference proteome</keyword>
<feature type="domain" description="CobW/HypB/UreG nucleotide-binding" evidence="1">
    <location>
        <begin position="5"/>
        <end position="190"/>
    </location>
</feature>
<dbReference type="InterPro" id="IPR051316">
    <property type="entry name" value="Zinc-reg_GTPase_activator"/>
</dbReference>
<reference evidence="2 3" key="1">
    <citation type="submission" date="2016-11" db="EMBL/GenBank/DDBJ databases">
        <authorList>
            <person name="Jaros S."/>
            <person name="Januszkiewicz K."/>
            <person name="Wedrychowicz H."/>
        </authorList>
    </citation>
    <scope>NUCLEOTIDE SEQUENCE [LARGE SCALE GENOMIC DNA]</scope>
    <source>
        <strain evidence="2 3">DSM 10068</strain>
    </source>
</reference>
<organism evidence="2 3">
    <name type="scientific">Sporobacter termitidis DSM 10068</name>
    <dbReference type="NCBI Taxonomy" id="1123282"/>
    <lineage>
        <taxon>Bacteria</taxon>
        <taxon>Bacillati</taxon>
        <taxon>Bacillota</taxon>
        <taxon>Clostridia</taxon>
        <taxon>Eubacteriales</taxon>
        <taxon>Oscillospiraceae</taxon>
        <taxon>Sporobacter</taxon>
    </lineage>
</organism>
<protein>
    <submittedName>
        <fullName evidence="2">CobW/HypB/UreG, nucleotide-binding domain</fullName>
    </submittedName>
</protein>
<dbReference type="InterPro" id="IPR027417">
    <property type="entry name" value="P-loop_NTPase"/>
</dbReference>
<dbReference type="Proteomes" id="UP000183995">
    <property type="component" value="Unassembled WGS sequence"/>
</dbReference>
<accession>A0A1M5WK88</accession>
<evidence type="ECO:0000259" key="1">
    <source>
        <dbReference type="Pfam" id="PF02492"/>
    </source>
</evidence>
<dbReference type="InterPro" id="IPR003495">
    <property type="entry name" value="CobW/HypB/UreG_nucleotide-bd"/>
</dbReference>
<evidence type="ECO:0000313" key="2">
    <source>
        <dbReference type="EMBL" id="SHH87925.1"/>
    </source>
</evidence>
<proteinExistence type="predicted"/>
<evidence type="ECO:0000313" key="3">
    <source>
        <dbReference type="Proteomes" id="UP000183995"/>
    </source>
</evidence>
<dbReference type="Pfam" id="PF02492">
    <property type="entry name" value="cobW"/>
    <property type="match status" value="1"/>
</dbReference>
<gene>
    <name evidence="2" type="ORF">SAMN02745823_01327</name>
</gene>